<dbReference type="InterPro" id="IPR013154">
    <property type="entry name" value="ADH-like_N"/>
</dbReference>
<dbReference type="InterPro" id="IPR020843">
    <property type="entry name" value="ER"/>
</dbReference>
<dbReference type="SUPFAM" id="SSF50129">
    <property type="entry name" value="GroES-like"/>
    <property type="match status" value="1"/>
</dbReference>
<keyword evidence="3" id="KW-1185">Reference proteome</keyword>
<dbReference type="EC" id="1.-.-.-" evidence="2"/>
<dbReference type="GO" id="GO:0016491">
    <property type="term" value="F:oxidoreductase activity"/>
    <property type="evidence" value="ECO:0007669"/>
    <property type="project" value="UniProtKB-KW"/>
</dbReference>
<dbReference type="PANTHER" id="PTHR11695:SF294">
    <property type="entry name" value="RETICULON-4-INTERACTING PROTEIN 1, MITOCHONDRIAL"/>
    <property type="match status" value="1"/>
</dbReference>
<name>A0ABV5ZA94_9GAMM</name>
<dbReference type="EMBL" id="JBHLZN010000001">
    <property type="protein sequence ID" value="MFB9885469.1"/>
    <property type="molecule type" value="Genomic_DNA"/>
</dbReference>
<evidence type="ECO:0000313" key="2">
    <source>
        <dbReference type="EMBL" id="MFB9885469.1"/>
    </source>
</evidence>
<dbReference type="Pfam" id="PF13602">
    <property type="entry name" value="ADH_zinc_N_2"/>
    <property type="match status" value="1"/>
</dbReference>
<evidence type="ECO:0000313" key="3">
    <source>
        <dbReference type="Proteomes" id="UP001589628"/>
    </source>
</evidence>
<gene>
    <name evidence="2" type="ORF">ACFFLH_03480</name>
</gene>
<organism evidence="2 3">
    <name type="scientific">Balneatrix alpica</name>
    <dbReference type="NCBI Taxonomy" id="75684"/>
    <lineage>
        <taxon>Bacteria</taxon>
        <taxon>Pseudomonadati</taxon>
        <taxon>Pseudomonadota</taxon>
        <taxon>Gammaproteobacteria</taxon>
        <taxon>Oceanospirillales</taxon>
        <taxon>Balneatrichaceae</taxon>
        <taxon>Balneatrix</taxon>
    </lineage>
</organism>
<dbReference type="RefSeq" id="WP_027313571.1">
    <property type="nucleotide sequence ID" value="NZ_JBHLZN010000001.1"/>
</dbReference>
<comment type="caution">
    <text evidence="2">The sequence shown here is derived from an EMBL/GenBank/DDBJ whole genome shotgun (WGS) entry which is preliminary data.</text>
</comment>
<dbReference type="SMART" id="SM00829">
    <property type="entry name" value="PKS_ER"/>
    <property type="match status" value="1"/>
</dbReference>
<protein>
    <submittedName>
        <fullName evidence="2">NADP-dependent oxidoreductase</fullName>
        <ecNumber evidence="2">1.-.-.-</ecNumber>
    </submittedName>
</protein>
<evidence type="ECO:0000259" key="1">
    <source>
        <dbReference type="SMART" id="SM00829"/>
    </source>
</evidence>
<sequence length="312" mass="33079">MKAMVIHQYGAAEQLQLAELPLPIPGEGQVRIKVAAAGVNPVDFHVRNGLLKDTGTHQLPLVLGWDAAGVIDALGTGVQAWQPGQEVMVFAPIGGQGCYAEYICVDADLLAAKPSQLSMTEAAAVPLAAVTAWQGLFKVGQLQPGQRVYIHGASGGVGGFAVQLAKARGAFVYASCSARSRDYVASLGADVCLDYQQQDFAEQLTELDLLFACVGGNQVLPRALPTLKSGGRLISTFDEIDPALAQAQGVDYQRMWVQPSGADLKQLAELLQSGQLRVQLDQVWPLHQAREALARSESGRALGKVVLQLAAD</sequence>
<dbReference type="Pfam" id="PF08240">
    <property type="entry name" value="ADH_N"/>
    <property type="match status" value="1"/>
</dbReference>
<dbReference type="InterPro" id="IPR036291">
    <property type="entry name" value="NAD(P)-bd_dom_sf"/>
</dbReference>
<dbReference type="PANTHER" id="PTHR11695">
    <property type="entry name" value="ALCOHOL DEHYDROGENASE RELATED"/>
    <property type="match status" value="1"/>
</dbReference>
<dbReference type="Proteomes" id="UP001589628">
    <property type="component" value="Unassembled WGS sequence"/>
</dbReference>
<dbReference type="SUPFAM" id="SSF51735">
    <property type="entry name" value="NAD(P)-binding Rossmann-fold domains"/>
    <property type="match status" value="1"/>
</dbReference>
<dbReference type="Gene3D" id="3.40.50.720">
    <property type="entry name" value="NAD(P)-binding Rossmann-like Domain"/>
    <property type="match status" value="1"/>
</dbReference>
<dbReference type="InterPro" id="IPR011032">
    <property type="entry name" value="GroES-like_sf"/>
</dbReference>
<accession>A0ABV5ZA94</accession>
<keyword evidence="2" id="KW-0560">Oxidoreductase</keyword>
<feature type="domain" description="Enoyl reductase (ER)" evidence="1">
    <location>
        <begin position="10"/>
        <end position="307"/>
    </location>
</feature>
<dbReference type="InterPro" id="IPR050700">
    <property type="entry name" value="YIM1/Zinc_Alcohol_DH_Fams"/>
</dbReference>
<dbReference type="CDD" id="cd05289">
    <property type="entry name" value="MDR_like_2"/>
    <property type="match status" value="1"/>
</dbReference>
<proteinExistence type="predicted"/>
<reference evidence="2 3" key="1">
    <citation type="submission" date="2024-09" db="EMBL/GenBank/DDBJ databases">
        <authorList>
            <person name="Sun Q."/>
            <person name="Mori K."/>
        </authorList>
    </citation>
    <scope>NUCLEOTIDE SEQUENCE [LARGE SCALE GENOMIC DNA]</scope>
    <source>
        <strain evidence="2 3">ATCC 51285</strain>
    </source>
</reference>
<dbReference type="Gene3D" id="3.90.180.10">
    <property type="entry name" value="Medium-chain alcohol dehydrogenases, catalytic domain"/>
    <property type="match status" value="1"/>
</dbReference>